<dbReference type="Gene3D" id="3.30.700.10">
    <property type="entry name" value="Glycoprotein, Type 4 Pilin"/>
    <property type="match status" value="1"/>
</dbReference>
<accession>A0ABW0L6K8</accession>
<evidence type="ECO:0000256" key="1">
    <source>
        <dbReference type="SAM" id="Phobius"/>
    </source>
</evidence>
<dbReference type="Pfam" id="PF07963">
    <property type="entry name" value="N_methyl"/>
    <property type="match status" value="1"/>
</dbReference>
<dbReference type="InterPro" id="IPR045584">
    <property type="entry name" value="Pilin-like"/>
</dbReference>
<dbReference type="PROSITE" id="PS00409">
    <property type="entry name" value="PROKAR_NTER_METHYL"/>
    <property type="match status" value="1"/>
</dbReference>
<evidence type="ECO:0000313" key="3">
    <source>
        <dbReference type="Proteomes" id="UP001596050"/>
    </source>
</evidence>
<evidence type="ECO:0000313" key="2">
    <source>
        <dbReference type="EMBL" id="MFC5460613.1"/>
    </source>
</evidence>
<keyword evidence="1" id="KW-0472">Membrane</keyword>
<dbReference type="Proteomes" id="UP001596050">
    <property type="component" value="Unassembled WGS sequence"/>
</dbReference>
<keyword evidence="1" id="KW-1133">Transmembrane helix</keyword>
<dbReference type="NCBIfam" id="TIGR02532">
    <property type="entry name" value="IV_pilin_GFxxxE"/>
    <property type="match status" value="1"/>
</dbReference>
<reference evidence="3" key="1">
    <citation type="journal article" date="2019" name="Int. J. Syst. Evol. Microbiol.">
        <title>The Global Catalogue of Microorganisms (GCM) 10K type strain sequencing project: providing services to taxonomists for standard genome sequencing and annotation.</title>
        <authorList>
            <consortium name="The Broad Institute Genomics Platform"/>
            <consortium name="The Broad Institute Genome Sequencing Center for Infectious Disease"/>
            <person name="Wu L."/>
            <person name="Ma J."/>
        </authorList>
    </citation>
    <scope>NUCLEOTIDE SEQUENCE [LARGE SCALE GENOMIC DNA]</scope>
    <source>
        <strain evidence="3">KACC 12649</strain>
    </source>
</reference>
<organism evidence="2 3">
    <name type="scientific">Massilia niabensis</name>
    <dbReference type="NCBI Taxonomy" id="544910"/>
    <lineage>
        <taxon>Bacteria</taxon>
        <taxon>Pseudomonadati</taxon>
        <taxon>Pseudomonadota</taxon>
        <taxon>Betaproteobacteria</taxon>
        <taxon>Burkholderiales</taxon>
        <taxon>Oxalobacteraceae</taxon>
        <taxon>Telluria group</taxon>
        <taxon>Massilia</taxon>
    </lineage>
</organism>
<proteinExistence type="predicted"/>
<sequence length="163" mass="16348">MKMNSQGGFTLIELIVVIVILGILAATALPRFTNLSGDARLASLNAARGALVATSAMTHGRFMINPVTPQNVEGAVVTMVNGYPGVDPIAAAAENVGLMQAAGLAADYTITAATATTITVVPTNIVGTPTAATCFLTYTEATGTAAAPVPPTVVVTGTANTCN</sequence>
<name>A0ABW0L6K8_9BURK</name>
<dbReference type="RefSeq" id="WP_379783636.1">
    <property type="nucleotide sequence ID" value="NZ_JBHSMU010000013.1"/>
</dbReference>
<feature type="transmembrane region" description="Helical" evidence="1">
    <location>
        <begin position="7"/>
        <end position="29"/>
    </location>
</feature>
<gene>
    <name evidence="2" type="ORF">ACFPN5_12440</name>
</gene>
<keyword evidence="3" id="KW-1185">Reference proteome</keyword>
<dbReference type="PANTHER" id="PTHR30093:SF7">
    <property type="entry name" value="MSHA MAJOR PILIN SUBUNIT MSHA"/>
    <property type="match status" value="1"/>
</dbReference>
<dbReference type="SUPFAM" id="SSF54523">
    <property type="entry name" value="Pili subunits"/>
    <property type="match status" value="1"/>
</dbReference>
<keyword evidence="1" id="KW-0812">Transmembrane</keyword>
<protein>
    <submittedName>
        <fullName evidence="2">Type II secretion system protein</fullName>
    </submittedName>
</protein>
<comment type="caution">
    <text evidence="2">The sequence shown here is derived from an EMBL/GenBank/DDBJ whole genome shotgun (WGS) entry which is preliminary data.</text>
</comment>
<dbReference type="EMBL" id="JBHSMU010000013">
    <property type="protein sequence ID" value="MFC5460613.1"/>
    <property type="molecule type" value="Genomic_DNA"/>
</dbReference>
<dbReference type="InterPro" id="IPR012902">
    <property type="entry name" value="N_methyl_site"/>
</dbReference>
<dbReference type="PANTHER" id="PTHR30093">
    <property type="entry name" value="GENERAL SECRETION PATHWAY PROTEIN G"/>
    <property type="match status" value="1"/>
</dbReference>